<dbReference type="PANTHER" id="PTHR23253:SF53">
    <property type="entry name" value="EUKARYOTIC TRANSLATION INITIATION FACTOR ISOFORM 4G-1"/>
    <property type="match status" value="1"/>
</dbReference>
<dbReference type="AlphaFoldDB" id="A0A4Y7LGQ4"/>
<evidence type="ECO:0000256" key="1">
    <source>
        <dbReference type="SAM" id="MobiDB-lite"/>
    </source>
</evidence>
<dbReference type="Gene3D" id="1.25.40.180">
    <property type="match status" value="2"/>
</dbReference>
<dbReference type="SMART" id="SM00543">
    <property type="entry name" value="MIF4G"/>
    <property type="match status" value="2"/>
</dbReference>
<evidence type="ECO:0000313" key="4">
    <source>
        <dbReference type="EMBL" id="RZC84673.1"/>
    </source>
</evidence>
<evidence type="ECO:0000259" key="3">
    <source>
        <dbReference type="SMART" id="SM00543"/>
    </source>
</evidence>
<dbReference type="GO" id="GO:0016281">
    <property type="term" value="C:eukaryotic translation initiation factor 4F complex"/>
    <property type="evidence" value="ECO:0007669"/>
    <property type="project" value="TreeGrafter"/>
</dbReference>
<keyword evidence="2" id="KW-0472">Membrane</keyword>
<feature type="transmembrane region" description="Helical" evidence="2">
    <location>
        <begin position="45"/>
        <end position="66"/>
    </location>
</feature>
<dbReference type="PANTHER" id="PTHR23253">
    <property type="entry name" value="EUKARYOTIC TRANSLATION INITIATION FACTOR 4 GAMMA"/>
    <property type="match status" value="1"/>
</dbReference>
<dbReference type="STRING" id="3469.A0A4Y7LGQ4"/>
<feature type="transmembrane region" description="Helical" evidence="2">
    <location>
        <begin position="20"/>
        <end position="38"/>
    </location>
</feature>
<feature type="domain" description="MIF4G" evidence="3">
    <location>
        <begin position="422"/>
        <end position="648"/>
    </location>
</feature>
<accession>A0A4Y7LGQ4</accession>
<reference evidence="4 5" key="1">
    <citation type="journal article" date="2018" name="Science">
        <title>The opium poppy genome and morphinan production.</title>
        <authorList>
            <person name="Guo L."/>
            <person name="Winzer T."/>
            <person name="Yang X."/>
            <person name="Li Y."/>
            <person name="Ning Z."/>
            <person name="He Z."/>
            <person name="Teodor R."/>
            <person name="Lu Y."/>
            <person name="Bowser T.A."/>
            <person name="Graham I.A."/>
            <person name="Ye K."/>
        </authorList>
    </citation>
    <scope>NUCLEOTIDE SEQUENCE [LARGE SCALE GENOMIC DNA]</scope>
    <source>
        <strain evidence="5">cv. HN1</strain>
        <tissue evidence="4">Leaves</tissue>
    </source>
</reference>
<gene>
    <name evidence="4" type="ORF">C5167_047464</name>
</gene>
<protein>
    <recommendedName>
        <fullName evidence="3">MIF4G domain-containing protein</fullName>
    </recommendedName>
</protein>
<dbReference type="SUPFAM" id="SSF48371">
    <property type="entry name" value="ARM repeat"/>
    <property type="match status" value="2"/>
</dbReference>
<feature type="domain" description="MIF4G" evidence="3">
    <location>
        <begin position="141"/>
        <end position="385"/>
    </location>
</feature>
<evidence type="ECO:0000313" key="5">
    <source>
        <dbReference type="Proteomes" id="UP000316621"/>
    </source>
</evidence>
<feature type="compositionally biased region" description="Basic and acidic residues" evidence="1">
    <location>
        <begin position="617"/>
        <end position="626"/>
    </location>
</feature>
<dbReference type="Gramene" id="RZC84673">
    <property type="protein sequence ID" value="RZC84673"/>
    <property type="gene ID" value="C5167_047464"/>
</dbReference>
<name>A0A4Y7LGQ4_PAPSO</name>
<dbReference type="Proteomes" id="UP000316621">
    <property type="component" value="Chromosome 11"/>
</dbReference>
<dbReference type="GO" id="GO:0003743">
    <property type="term" value="F:translation initiation factor activity"/>
    <property type="evidence" value="ECO:0007669"/>
    <property type="project" value="TreeGrafter"/>
</dbReference>
<sequence length="650" mass="74717">MSFVKVKQVTPAMKFHWLDIYTQVNIYFDFLLWVKFADCRKSLEVYSWVGIIFFFFGYLTFLLLHLEWQFHKKGISALTINLHSIYSDILQPSSPPLSIMADNSSFPTVGEVPVSPPCLMKAKVSWMSTVRGNLSHEERILRRVRGILNKLTVEKYTILRTQLIDSGITTLHILQGAVSLILNKAFAEPMFCPLYAFLCHELSCSWLLDPPDGLPSFCSDKRLGKEITFKRILVNKCQKAFELENMKVAETRQQIVTGVSSDDRYKERRRNLGDIQFICELLKQKISILPVFIVHRILGQLLDPNDAEVNVEAVCLLLSTVGKELDEWCTWVSKRKELSNESPNEYHRWHETYFGWLKDVLATHPQMETRLKFMIRNLLDLRANKWVDLRHNNVKDKTIPELISASEESASSTINTRNRRAVGEGSALPPCLMKAEVSWMSTVRGNLSYEERILRRVRGVACLIFHKALAEPMFCPLYAFLCHELSLPPHGLPSFPFECGWQEITFERLFVSRCQEAFESENRKLAETRQQIVTGVSSDVRYKERRRNLGDLQFICELMKQISYPILQISLAHQILYQLLDPNDVEVNVEAICFFLNTVGKEVDELSSKARTNNDVHFKSSGRRADNTSPVGNTAKVHDSQSYGCEDDLA</sequence>
<evidence type="ECO:0000256" key="2">
    <source>
        <dbReference type="SAM" id="Phobius"/>
    </source>
</evidence>
<organism evidence="4 5">
    <name type="scientific">Papaver somniferum</name>
    <name type="common">Opium poppy</name>
    <dbReference type="NCBI Taxonomy" id="3469"/>
    <lineage>
        <taxon>Eukaryota</taxon>
        <taxon>Viridiplantae</taxon>
        <taxon>Streptophyta</taxon>
        <taxon>Embryophyta</taxon>
        <taxon>Tracheophyta</taxon>
        <taxon>Spermatophyta</taxon>
        <taxon>Magnoliopsida</taxon>
        <taxon>Ranunculales</taxon>
        <taxon>Papaveraceae</taxon>
        <taxon>Papaveroideae</taxon>
        <taxon>Papaver</taxon>
    </lineage>
</organism>
<feature type="region of interest" description="Disordered" evidence="1">
    <location>
        <begin position="617"/>
        <end position="650"/>
    </location>
</feature>
<dbReference type="InterPro" id="IPR016024">
    <property type="entry name" value="ARM-type_fold"/>
</dbReference>
<proteinExistence type="predicted"/>
<dbReference type="EMBL" id="CM010725">
    <property type="protein sequence ID" value="RZC84673.1"/>
    <property type="molecule type" value="Genomic_DNA"/>
</dbReference>
<dbReference type="InterPro" id="IPR003890">
    <property type="entry name" value="MIF4G-like_typ-3"/>
</dbReference>
<dbReference type="Pfam" id="PF02854">
    <property type="entry name" value="MIF4G"/>
    <property type="match status" value="2"/>
</dbReference>
<keyword evidence="5" id="KW-1185">Reference proteome</keyword>
<keyword evidence="2" id="KW-1133">Transmembrane helix</keyword>
<keyword evidence="2" id="KW-0812">Transmembrane</keyword>
<dbReference type="GO" id="GO:0003729">
    <property type="term" value="F:mRNA binding"/>
    <property type="evidence" value="ECO:0007669"/>
    <property type="project" value="TreeGrafter"/>
</dbReference>
<dbReference type="OMA" id="NKWIPRQ"/>